<evidence type="ECO:0000313" key="3">
    <source>
        <dbReference type="Proteomes" id="UP000748025"/>
    </source>
</evidence>
<dbReference type="OrthoDB" id="5424234at2759"/>
<feature type="non-terminal residue" evidence="2">
    <location>
        <position position="1"/>
    </location>
</feature>
<feature type="compositionally biased region" description="Low complexity" evidence="1">
    <location>
        <begin position="95"/>
        <end position="107"/>
    </location>
</feature>
<feature type="compositionally biased region" description="Low complexity" evidence="1">
    <location>
        <begin position="371"/>
        <end position="382"/>
    </location>
</feature>
<feature type="compositionally biased region" description="Basic and acidic residues" evidence="1">
    <location>
        <begin position="140"/>
        <end position="150"/>
    </location>
</feature>
<feature type="compositionally biased region" description="Low complexity" evidence="1">
    <location>
        <begin position="182"/>
        <end position="210"/>
    </location>
</feature>
<organism evidence="2 3">
    <name type="scientific">Claviceps pusilla</name>
    <dbReference type="NCBI Taxonomy" id="123648"/>
    <lineage>
        <taxon>Eukaryota</taxon>
        <taxon>Fungi</taxon>
        <taxon>Dikarya</taxon>
        <taxon>Ascomycota</taxon>
        <taxon>Pezizomycotina</taxon>
        <taxon>Sordariomycetes</taxon>
        <taxon>Hypocreomycetidae</taxon>
        <taxon>Hypocreales</taxon>
        <taxon>Clavicipitaceae</taxon>
        <taxon>Claviceps</taxon>
    </lineage>
</organism>
<dbReference type="Proteomes" id="UP000748025">
    <property type="component" value="Unassembled WGS sequence"/>
</dbReference>
<feature type="compositionally biased region" description="Low complexity" evidence="1">
    <location>
        <begin position="291"/>
        <end position="301"/>
    </location>
</feature>
<dbReference type="EMBL" id="SRPW01000300">
    <property type="protein sequence ID" value="KAG6015893.1"/>
    <property type="molecule type" value="Genomic_DNA"/>
</dbReference>
<evidence type="ECO:0000313" key="2">
    <source>
        <dbReference type="EMBL" id="KAG6015893.1"/>
    </source>
</evidence>
<gene>
    <name evidence="2" type="ORF">E4U43_004596</name>
</gene>
<proteinExistence type="predicted"/>
<accession>A0A9P7NEY4</accession>
<sequence length="498" mass="53173">YTTTNKKLKDPTARRLENFWWQVWGSDRRYLSGQALARIYENISVGHAFVPLHGPPNRWEGPDVPPLTKQLIVAHLTSGLGCTQDRPESPRIKSKVVSSRNLSSSASKPPPSHPILKKSRSPLATAGPRPTARFASPPPESDHEDTRESDIPSSGSTATANSEMASIGPTKTLHAATQNNMTASKASKASTPSFSSPSPSTTRAAKSTTTPPTPPTANRPALDRKPSPRILTATRGVHRAHFSPQEPPTRRAQTQNRIKAPIPERAVAAPAALAAPAAGATPKPGSRERNQSNSMQSAAQSPRLSAKAAGKQPAVAKTASNDLTGMTRGANRPTTVPSAVYNHTNSLARNTHELRSPVSARSMSLTRNDTDNSSTTDSIPDSSSIMIRSMTQNGYGRKASTQGLFTSATATTTNVAAQGQIIDQAGSLPISSIFNQEDGVLGGDPTSRQSTTSLVYSRMLPTQPSQVATVPMGRTRSQLKLLLEREKSRVGEKSRFRI</sequence>
<dbReference type="AlphaFoldDB" id="A0A9P7NEY4"/>
<feature type="compositionally biased region" description="Low complexity" evidence="1">
    <location>
        <begin position="271"/>
        <end position="284"/>
    </location>
</feature>
<name>A0A9P7NEY4_9HYPO</name>
<comment type="caution">
    <text evidence="2">The sequence shown here is derived from an EMBL/GenBank/DDBJ whole genome shotgun (WGS) entry which is preliminary data.</text>
</comment>
<feature type="compositionally biased region" description="Polar residues" evidence="1">
    <location>
        <begin position="332"/>
        <end position="349"/>
    </location>
</feature>
<keyword evidence="3" id="KW-1185">Reference proteome</keyword>
<protein>
    <recommendedName>
        <fullName evidence="4">Nitrogen regulatory protein areA GATA-like domain-containing protein</fullName>
    </recommendedName>
</protein>
<feature type="region of interest" description="Disordered" evidence="1">
    <location>
        <begin position="271"/>
        <end position="382"/>
    </location>
</feature>
<evidence type="ECO:0008006" key="4">
    <source>
        <dbReference type="Google" id="ProtNLM"/>
    </source>
</evidence>
<feature type="region of interest" description="Disordered" evidence="1">
    <location>
        <begin position="79"/>
        <end position="164"/>
    </location>
</feature>
<reference evidence="2" key="1">
    <citation type="journal article" date="2020" name="bioRxiv">
        <title>Whole genome comparisons of ergot fungi reveals the divergence and evolution of species within the genus Claviceps are the result of varying mechanisms driving genome evolution and host range expansion.</title>
        <authorList>
            <person name="Wyka S.A."/>
            <person name="Mondo S.J."/>
            <person name="Liu M."/>
            <person name="Dettman J."/>
            <person name="Nalam V."/>
            <person name="Broders K.D."/>
        </authorList>
    </citation>
    <scope>NUCLEOTIDE SEQUENCE</scope>
    <source>
        <strain evidence="2">CCC 602</strain>
    </source>
</reference>
<feature type="region of interest" description="Disordered" evidence="1">
    <location>
        <begin position="180"/>
        <end position="256"/>
    </location>
</feature>
<evidence type="ECO:0000256" key="1">
    <source>
        <dbReference type="SAM" id="MobiDB-lite"/>
    </source>
</evidence>
<feature type="compositionally biased region" description="Polar residues" evidence="1">
    <location>
        <begin position="151"/>
        <end position="164"/>
    </location>
</feature>